<feature type="domain" description="BZIP" evidence="2">
    <location>
        <begin position="108"/>
        <end position="155"/>
    </location>
</feature>
<dbReference type="EMBL" id="HBGH01008460">
    <property type="protein sequence ID" value="CAD9232552.1"/>
    <property type="molecule type" value="Transcribed_RNA"/>
</dbReference>
<name>A0A7S1XEK0_9RHOD</name>
<proteinExistence type="predicted"/>
<sequence length="155" mass="17892">MWMRGELSSRLLCDDIMDDLVISEEEPRDMKSEDQDASWIPEESIITGESDDDVGGPDSRIKLYSRRMSSRAIQEAREKAEKTAQRRARECRLKSGVEPGRRQKFSASQRSARRNELNRNSAQVARERQKAYTESLEDKVVQLERELITLKSSLT</sequence>
<evidence type="ECO:0000313" key="3">
    <source>
        <dbReference type="EMBL" id="CAD9232552.1"/>
    </source>
</evidence>
<evidence type="ECO:0000256" key="1">
    <source>
        <dbReference type="SAM" id="MobiDB-lite"/>
    </source>
</evidence>
<organism evidence="3">
    <name type="scientific">Compsopogon caeruleus</name>
    <dbReference type="NCBI Taxonomy" id="31354"/>
    <lineage>
        <taxon>Eukaryota</taxon>
        <taxon>Rhodophyta</taxon>
        <taxon>Compsopogonophyceae</taxon>
        <taxon>Compsopogonales</taxon>
        <taxon>Compsopogonaceae</taxon>
        <taxon>Compsopogon</taxon>
    </lineage>
</organism>
<dbReference type="Gene3D" id="1.20.5.170">
    <property type="match status" value="1"/>
</dbReference>
<evidence type="ECO:0000259" key="2">
    <source>
        <dbReference type="PROSITE" id="PS50217"/>
    </source>
</evidence>
<dbReference type="Pfam" id="PF00170">
    <property type="entry name" value="bZIP_1"/>
    <property type="match status" value="1"/>
</dbReference>
<protein>
    <recommendedName>
        <fullName evidence="2">BZIP domain-containing protein</fullName>
    </recommendedName>
</protein>
<dbReference type="GO" id="GO:0003700">
    <property type="term" value="F:DNA-binding transcription factor activity"/>
    <property type="evidence" value="ECO:0007669"/>
    <property type="project" value="InterPro"/>
</dbReference>
<gene>
    <name evidence="3" type="ORF">CCAE0312_LOCUS4635</name>
</gene>
<dbReference type="InterPro" id="IPR004827">
    <property type="entry name" value="bZIP"/>
</dbReference>
<dbReference type="SUPFAM" id="SSF57959">
    <property type="entry name" value="Leucine zipper domain"/>
    <property type="match status" value="1"/>
</dbReference>
<dbReference type="InterPro" id="IPR046347">
    <property type="entry name" value="bZIP_sf"/>
</dbReference>
<feature type="region of interest" description="Disordered" evidence="1">
    <location>
        <begin position="24"/>
        <end position="58"/>
    </location>
</feature>
<reference evidence="3" key="1">
    <citation type="submission" date="2021-01" db="EMBL/GenBank/DDBJ databases">
        <authorList>
            <person name="Corre E."/>
            <person name="Pelletier E."/>
            <person name="Niang G."/>
            <person name="Scheremetjew M."/>
            <person name="Finn R."/>
            <person name="Kale V."/>
            <person name="Holt S."/>
            <person name="Cochrane G."/>
            <person name="Meng A."/>
            <person name="Brown T."/>
            <person name="Cohen L."/>
        </authorList>
    </citation>
    <scope>NUCLEOTIDE SEQUENCE</scope>
    <source>
        <strain evidence="3">SAG 36.94</strain>
    </source>
</reference>
<dbReference type="PROSITE" id="PS50217">
    <property type="entry name" value="BZIP"/>
    <property type="match status" value="1"/>
</dbReference>
<dbReference type="AlphaFoldDB" id="A0A7S1XEK0"/>
<feature type="region of interest" description="Disordered" evidence="1">
    <location>
        <begin position="95"/>
        <end position="133"/>
    </location>
</feature>
<accession>A0A7S1XEK0</accession>